<proteinExistence type="predicted"/>
<dbReference type="InterPro" id="IPR047976">
    <property type="entry name" value="Anti_VapB2-like"/>
</dbReference>
<reference evidence="1 4" key="2">
    <citation type="submission" date="2020-11" db="EMBL/GenBank/DDBJ databases">
        <title>Enhanced detection system for hospital associated transmission using whole genome sequencing surveillance.</title>
        <authorList>
            <person name="Harrison L.H."/>
            <person name="Van Tyne D."/>
            <person name="Marsh J.W."/>
            <person name="Griffith M.P."/>
            <person name="Snyder D.J."/>
            <person name="Cooper V.S."/>
            <person name="Mustapha M."/>
        </authorList>
    </citation>
    <scope>NUCLEOTIDE SEQUENCE [LARGE SCALE GENOMIC DNA]</scope>
    <source>
        <strain evidence="1 4">SER00230</strain>
    </source>
</reference>
<dbReference type="GO" id="GO:0003677">
    <property type="term" value="F:DNA binding"/>
    <property type="evidence" value="ECO:0007669"/>
    <property type="project" value="UniProtKB-KW"/>
</dbReference>
<organism evidence="2 3">
    <name type="scientific">Serratia rubidaea</name>
    <name type="common">Serratia marinorubra</name>
    <dbReference type="NCBI Taxonomy" id="61652"/>
    <lineage>
        <taxon>Bacteria</taxon>
        <taxon>Pseudomonadati</taxon>
        <taxon>Pseudomonadota</taxon>
        <taxon>Gammaproteobacteria</taxon>
        <taxon>Enterobacterales</taxon>
        <taxon>Yersiniaceae</taxon>
        <taxon>Serratia</taxon>
    </lineage>
</organism>
<dbReference type="SUPFAM" id="SSF89447">
    <property type="entry name" value="AbrB/MazE/MraZ-like"/>
    <property type="match status" value="1"/>
</dbReference>
<name>A0A3S4Y2I8_SERRU</name>
<evidence type="ECO:0000313" key="4">
    <source>
        <dbReference type="Proteomes" id="UP000624159"/>
    </source>
</evidence>
<dbReference type="InterPro" id="IPR037914">
    <property type="entry name" value="SpoVT-AbrB_sf"/>
</dbReference>
<dbReference type="NCBIfam" id="NF040493">
    <property type="entry name" value="TA_anti_VapB"/>
    <property type="match status" value="1"/>
</dbReference>
<dbReference type="AlphaFoldDB" id="A0A3S4Y2I8"/>
<dbReference type="RefSeq" id="WP_126531873.1">
    <property type="nucleotide sequence ID" value="NZ_JADULK010000003.1"/>
</dbReference>
<protein>
    <submittedName>
        <fullName evidence="1">AbrB/MazE/SpoVT family DNA-binding domain-containing protein</fullName>
    </submittedName>
    <submittedName>
        <fullName evidence="2">Antitoxin VapB</fullName>
    </submittedName>
</protein>
<keyword evidence="4" id="KW-1185">Reference proteome</keyword>
<dbReference type="Gene3D" id="2.10.260.10">
    <property type="match status" value="1"/>
</dbReference>
<dbReference type="Proteomes" id="UP000281904">
    <property type="component" value="Chromosome"/>
</dbReference>
<dbReference type="Proteomes" id="UP000624159">
    <property type="component" value="Unassembled WGS sequence"/>
</dbReference>
<gene>
    <name evidence="2" type="primary">vapB_1</name>
    <name evidence="1" type="ORF">I5U13_07575</name>
    <name evidence="2" type="ORF">NCTC10036_03146</name>
</gene>
<reference evidence="2 3" key="1">
    <citation type="submission" date="2018-12" db="EMBL/GenBank/DDBJ databases">
        <authorList>
            <consortium name="Pathogen Informatics"/>
        </authorList>
    </citation>
    <scope>NUCLEOTIDE SEQUENCE [LARGE SCALE GENOMIC DNA]</scope>
    <source>
        <strain evidence="2 3">NCTC10036</strain>
    </source>
</reference>
<evidence type="ECO:0000313" key="1">
    <source>
        <dbReference type="EMBL" id="MBH1929523.1"/>
    </source>
</evidence>
<sequence length="76" mass="8686">MRTVIVFNNGNHRAIRLPRDMDFAGVNELEIAREGDTIILRPVKPSWGSFLLEDKADADFMTERGNIMNDRGRVEP</sequence>
<dbReference type="EMBL" id="LR134493">
    <property type="protein sequence ID" value="VEI67846.1"/>
    <property type="molecule type" value="Genomic_DNA"/>
</dbReference>
<evidence type="ECO:0000313" key="3">
    <source>
        <dbReference type="Proteomes" id="UP000281904"/>
    </source>
</evidence>
<accession>A0A3S4Y2I8</accession>
<evidence type="ECO:0000313" key="2">
    <source>
        <dbReference type="EMBL" id="VEI67846.1"/>
    </source>
</evidence>
<dbReference type="EMBL" id="JADULK010000003">
    <property type="protein sequence ID" value="MBH1929523.1"/>
    <property type="molecule type" value="Genomic_DNA"/>
</dbReference>
<keyword evidence="1" id="KW-0238">DNA-binding</keyword>